<feature type="transmembrane region" description="Helical" evidence="7">
    <location>
        <begin position="16"/>
        <end position="36"/>
    </location>
</feature>
<proteinExistence type="inferred from homology"/>
<evidence type="ECO:0000256" key="1">
    <source>
        <dbReference type="ARBA" id="ARBA00004651"/>
    </source>
</evidence>
<feature type="transmembrane region" description="Helical" evidence="7">
    <location>
        <begin position="720"/>
        <end position="743"/>
    </location>
</feature>
<dbReference type="InterPro" id="IPR025857">
    <property type="entry name" value="MacB_PCD"/>
</dbReference>
<evidence type="ECO:0000256" key="6">
    <source>
        <dbReference type="ARBA" id="ARBA00038076"/>
    </source>
</evidence>
<evidence type="ECO:0000256" key="7">
    <source>
        <dbReference type="SAM" id="Phobius"/>
    </source>
</evidence>
<comment type="subcellular location">
    <subcellularLocation>
        <location evidence="1">Cell membrane</location>
        <topology evidence="1">Multi-pass membrane protein</topology>
    </subcellularLocation>
</comment>
<dbReference type="GO" id="GO:0005886">
    <property type="term" value="C:plasma membrane"/>
    <property type="evidence" value="ECO:0007669"/>
    <property type="project" value="UniProtKB-SubCell"/>
</dbReference>
<dbReference type="EMBL" id="CAFBMK010000279">
    <property type="protein sequence ID" value="CAB4944768.1"/>
    <property type="molecule type" value="Genomic_DNA"/>
</dbReference>
<reference evidence="10" key="1">
    <citation type="submission" date="2020-05" db="EMBL/GenBank/DDBJ databases">
        <authorList>
            <person name="Chiriac C."/>
            <person name="Salcher M."/>
            <person name="Ghai R."/>
            <person name="Kavagutti S V."/>
        </authorList>
    </citation>
    <scope>NUCLEOTIDE SEQUENCE</scope>
</reference>
<dbReference type="AlphaFoldDB" id="A0A6J7JM76"/>
<feature type="transmembrane region" description="Helical" evidence="7">
    <location>
        <begin position="267"/>
        <end position="296"/>
    </location>
</feature>
<feature type="domain" description="MacB-like periplasmic core" evidence="9">
    <location>
        <begin position="499"/>
        <end position="696"/>
    </location>
</feature>
<dbReference type="InterPro" id="IPR003838">
    <property type="entry name" value="ABC3_permease_C"/>
</dbReference>
<feature type="domain" description="ABC3 transporter permease C-terminal" evidence="8">
    <location>
        <begin position="274"/>
        <end position="393"/>
    </location>
</feature>
<evidence type="ECO:0000256" key="4">
    <source>
        <dbReference type="ARBA" id="ARBA00022989"/>
    </source>
</evidence>
<accession>A0A6J7JM76</accession>
<feature type="domain" description="MacB-like periplasmic core" evidence="9">
    <location>
        <begin position="16"/>
        <end position="239"/>
    </location>
</feature>
<feature type="transmembrane region" description="Helical" evidence="7">
    <location>
        <begin position="771"/>
        <end position="798"/>
    </location>
</feature>
<dbReference type="GO" id="GO:0022857">
    <property type="term" value="F:transmembrane transporter activity"/>
    <property type="evidence" value="ECO:0007669"/>
    <property type="project" value="TreeGrafter"/>
</dbReference>
<dbReference type="Pfam" id="PF12704">
    <property type="entry name" value="MacB_PCD"/>
    <property type="match status" value="2"/>
</dbReference>
<feature type="transmembrane region" description="Helical" evidence="7">
    <location>
        <begin position="362"/>
        <end position="385"/>
    </location>
</feature>
<dbReference type="PANTHER" id="PTHR30572">
    <property type="entry name" value="MEMBRANE COMPONENT OF TRANSPORTER-RELATED"/>
    <property type="match status" value="1"/>
</dbReference>
<evidence type="ECO:0000313" key="10">
    <source>
        <dbReference type="EMBL" id="CAB4944768.1"/>
    </source>
</evidence>
<keyword evidence="5 7" id="KW-0472">Membrane</keyword>
<dbReference type="Pfam" id="PF02687">
    <property type="entry name" value="FtsX"/>
    <property type="match status" value="2"/>
</dbReference>
<feature type="transmembrane region" description="Helical" evidence="7">
    <location>
        <begin position="445"/>
        <end position="470"/>
    </location>
</feature>
<gene>
    <name evidence="10" type="ORF">UFOPK3564_03160</name>
</gene>
<sequence>MRVLLLRSLRERFRRTVLTSLAVVIGVALISGTLIFTDTISRSFDEIGEVSYRGVAVAVTPAVPLGTPSSEGSDDDRGLPKDTVERVAGAPGVRIAVGQLEGPAILYRKDGRTRVGGQGPPTQLLSALPPGVGGVTYTAGRGPAAPDEVVFDTATAERAGVRVGDQVVVQGEGPRRRLRLVGIAGLGEIGSFGPRPTAITTEATAAALLRRGDRRYWTQVLALSASGTRDEQVAADVRRVVGDGATVRTGEDQGARQSKEIKDRISFLPTILLVFAGIATFVGAFLIFNTFTITMAQRQREFALLRALGAARGQVRAMVAAEAATVGLLGATLGLVAGFVVAPALRSLIGAFGVDLPATATVFSGRTILVGFLVGMAVTAAASLLPARRATRVAPVEALRDAAAPPGRGAVPRGPVLAGVLIGIVGVLGLGLSLAGTVTDDTGTAFAGGGAGLLFLAATLISPVLVGPLARLLGRPLQRLFGLPGRLAQDNAARQPGRTAITSSALMIGLALVVFATVFAAGLRETLRGDIERVVAAPVVVQASGGSFSGVPTSIVGAIRRAPGVESAGGVGFSRVAVGGRRASLTIFDAEALRTGLVRLQRTDGGGRAGDPGVGRAYVTDTVAGSLGARAGRTLIARGTNGEDHPLEVVGIVEGSASAVSGVVVNGETAAEFGTTQPFFVVADATPGAVERAVSEDYPATEVLTRGDWITDQTGQVNQLLGLVYALLGLSVLVALFGIVNTLTLSIQERIRELGLLRAVGATRAQVRRMVLLEAVITALLGALLGAGLGFVLAAAVGATLDGFALSIPIGQIALLIVLTGALGVVAAIRPARRAARVEVLEAIAGE</sequence>
<dbReference type="InterPro" id="IPR050250">
    <property type="entry name" value="Macrolide_Exporter_MacB"/>
</dbReference>
<comment type="similarity">
    <text evidence="6">Belongs to the ABC-4 integral membrane protein family.</text>
</comment>
<name>A0A6J7JM76_9ZZZZ</name>
<keyword evidence="3 7" id="KW-0812">Transmembrane</keyword>
<evidence type="ECO:0000256" key="2">
    <source>
        <dbReference type="ARBA" id="ARBA00022475"/>
    </source>
</evidence>
<organism evidence="10">
    <name type="scientific">freshwater metagenome</name>
    <dbReference type="NCBI Taxonomy" id="449393"/>
    <lineage>
        <taxon>unclassified sequences</taxon>
        <taxon>metagenomes</taxon>
        <taxon>ecological metagenomes</taxon>
    </lineage>
</organism>
<feature type="transmembrane region" description="Helical" evidence="7">
    <location>
        <begin position="804"/>
        <end position="829"/>
    </location>
</feature>
<evidence type="ECO:0000256" key="5">
    <source>
        <dbReference type="ARBA" id="ARBA00023136"/>
    </source>
</evidence>
<protein>
    <submittedName>
        <fullName evidence="10">Unannotated protein</fullName>
    </submittedName>
</protein>
<feature type="transmembrane region" description="Helical" evidence="7">
    <location>
        <begin position="317"/>
        <end position="342"/>
    </location>
</feature>
<dbReference type="PANTHER" id="PTHR30572:SF4">
    <property type="entry name" value="ABC TRANSPORTER PERMEASE YTRF"/>
    <property type="match status" value="1"/>
</dbReference>
<feature type="domain" description="ABC3 transporter permease C-terminal" evidence="8">
    <location>
        <begin position="727"/>
        <end position="839"/>
    </location>
</feature>
<feature type="transmembrane region" description="Helical" evidence="7">
    <location>
        <begin position="416"/>
        <end position="439"/>
    </location>
</feature>
<keyword evidence="4 7" id="KW-1133">Transmembrane helix</keyword>
<evidence type="ECO:0000259" key="8">
    <source>
        <dbReference type="Pfam" id="PF02687"/>
    </source>
</evidence>
<feature type="transmembrane region" description="Helical" evidence="7">
    <location>
        <begin position="504"/>
        <end position="523"/>
    </location>
</feature>
<keyword evidence="2" id="KW-1003">Cell membrane</keyword>
<evidence type="ECO:0000259" key="9">
    <source>
        <dbReference type="Pfam" id="PF12704"/>
    </source>
</evidence>
<evidence type="ECO:0000256" key="3">
    <source>
        <dbReference type="ARBA" id="ARBA00022692"/>
    </source>
</evidence>